<comment type="similarity">
    <text evidence="1">Belongs to the recoverin family.</text>
</comment>
<feature type="region of interest" description="Disordered" evidence="6">
    <location>
        <begin position="59"/>
        <end position="85"/>
    </location>
</feature>
<name>A0A7S1KSH3_9EUKA</name>
<gene>
    <name evidence="8" type="ORF">PCOS0759_LOCUS7411</name>
</gene>
<feature type="compositionally biased region" description="Polar residues" evidence="6">
    <location>
        <begin position="101"/>
        <end position="119"/>
    </location>
</feature>
<feature type="region of interest" description="Disordered" evidence="6">
    <location>
        <begin position="101"/>
        <end position="120"/>
    </location>
</feature>
<proteinExistence type="inferred from homology"/>
<feature type="compositionally biased region" description="Polar residues" evidence="6">
    <location>
        <begin position="268"/>
        <end position="279"/>
    </location>
</feature>
<feature type="compositionally biased region" description="Polar residues" evidence="6">
    <location>
        <begin position="244"/>
        <end position="255"/>
    </location>
</feature>
<evidence type="ECO:0000256" key="6">
    <source>
        <dbReference type="SAM" id="MobiDB-lite"/>
    </source>
</evidence>
<evidence type="ECO:0000256" key="3">
    <source>
        <dbReference type="ARBA" id="ARBA00022723"/>
    </source>
</evidence>
<protein>
    <recommendedName>
        <fullName evidence="7">EF-hand domain-containing protein</fullName>
    </recommendedName>
</protein>
<feature type="domain" description="EF-hand" evidence="7">
    <location>
        <begin position="323"/>
        <end position="358"/>
    </location>
</feature>
<sequence length="436" mass="49199">MPLSPPSSTLIPPSKFHRIMALMGISSPFLSNHMYNVFSEDENASLERIRRVEQQVRLENSKCSNQQDGGGHTSQSMSRSKFEELESYMASSRSYRASMYKSNATGGAGPTTDNSQQWDESSHEIFTFHDEEDDVSSREMTKSGLKSIGAALHEMNDDNDDHNITTDSTLSLSDEEIKSEGYRDRFNDAEMGIDVSMTTSQIMEQSSSGELQSITVSQHQHQNALDSPSENLSTDYDSAHHSPISPTLQDMNVNTPLRFGSEPKKTRASNNSTRKSSQAACDDTNETNQDSYSPVSPIAIDDDAPLLREDQLIEKLKQWKSGTSQQKIEFIFNMFDLKREGKIRKNSVMRILREIYDMLGDVVSRPQDLVSSTQDSSSQYSEKKMPSDLKQLVEKRFDDMDRRKKGFLTFEEYERVVFETPEIQQALGVVVIGNPL</sequence>
<keyword evidence="3" id="KW-0479">Metal-binding</keyword>
<organism evidence="8">
    <name type="scientific">Percolomonas cosmopolitus</name>
    <dbReference type="NCBI Taxonomy" id="63605"/>
    <lineage>
        <taxon>Eukaryota</taxon>
        <taxon>Discoba</taxon>
        <taxon>Heterolobosea</taxon>
        <taxon>Tetramitia</taxon>
        <taxon>Eutetramitia</taxon>
        <taxon>Percolomonadidae</taxon>
        <taxon>Percolomonas</taxon>
    </lineage>
</organism>
<dbReference type="PANTHER" id="PTHR23055:SF178">
    <property type="entry name" value="NEUROCALCIN HOMOLOG"/>
    <property type="match status" value="1"/>
</dbReference>
<dbReference type="EMBL" id="HBGD01008983">
    <property type="protein sequence ID" value="CAD9084157.1"/>
    <property type="molecule type" value="Transcribed_RNA"/>
</dbReference>
<dbReference type="PROSITE" id="PS50222">
    <property type="entry name" value="EF_HAND_2"/>
    <property type="match status" value="2"/>
</dbReference>
<feature type="compositionally biased region" description="Polar residues" evidence="6">
    <location>
        <begin position="202"/>
        <end position="236"/>
    </location>
</feature>
<dbReference type="InterPro" id="IPR002048">
    <property type="entry name" value="EF_hand_dom"/>
</dbReference>
<evidence type="ECO:0000313" key="8">
    <source>
        <dbReference type="EMBL" id="CAD9084157.1"/>
    </source>
</evidence>
<evidence type="ECO:0000256" key="2">
    <source>
        <dbReference type="ARBA" id="ARBA00022707"/>
    </source>
</evidence>
<accession>A0A7S1KSH3</accession>
<evidence type="ECO:0000256" key="1">
    <source>
        <dbReference type="ARBA" id="ARBA00006049"/>
    </source>
</evidence>
<keyword evidence="2" id="KW-0519">Myristate</keyword>
<feature type="compositionally biased region" description="Polar residues" evidence="6">
    <location>
        <begin position="61"/>
        <end position="79"/>
    </location>
</feature>
<keyword evidence="4" id="KW-0677">Repeat</keyword>
<dbReference type="AlphaFoldDB" id="A0A7S1KSH3"/>
<evidence type="ECO:0000259" key="7">
    <source>
        <dbReference type="PROSITE" id="PS50222"/>
    </source>
</evidence>
<evidence type="ECO:0000256" key="5">
    <source>
        <dbReference type="ARBA" id="ARBA00023288"/>
    </source>
</evidence>
<dbReference type="SUPFAM" id="SSF47473">
    <property type="entry name" value="EF-hand"/>
    <property type="match status" value="1"/>
</dbReference>
<reference evidence="8" key="1">
    <citation type="submission" date="2021-01" db="EMBL/GenBank/DDBJ databases">
        <authorList>
            <person name="Corre E."/>
            <person name="Pelletier E."/>
            <person name="Niang G."/>
            <person name="Scheremetjew M."/>
            <person name="Finn R."/>
            <person name="Kale V."/>
            <person name="Holt S."/>
            <person name="Cochrane G."/>
            <person name="Meng A."/>
            <person name="Brown T."/>
            <person name="Cohen L."/>
        </authorList>
    </citation>
    <scope>NUCLEOTIDE SEQUENCE</scope>
    <source>
        <strain evidence="8">WS</strain>
    </source>
</reference>
<dbReference type="GO" id="GO:0005509">
    <property type="term" value="F:calcium ion binding"/>
    <property type="evidence" value="ECO:0007669"/>
    <property type="project" value="InterPro"/>
</dbReference>
<dbReference type="PANTHER" id="PTHR23055">
    <property type="entry name" value="CALCIUM BINDING PROTEINS"/>
    <property type="match status" value="1"/>
</dbReference>
<feature type="domain" description="EF-hand" evidence="7">
    <location>
        <begin position="388"/>
        <end position="423"/>
    </location>
</feature>
<keyword evidence="5" id="KW-0449">Lipoprotein</keyword>
<dbReference type="InterPro" id="IPR011992">
    <property type="entry name" value="EF-hand-dom_pair"/>
</dbReference>
<dbReference type="InterPro" id="IPR028846">
    <property type="entry name" value="Recoverin"/>
</dbReference>
<feature type="region of interest" description="Disordered" evidence="6">
    <location>
        <begin position="202"/>
        <end position="297"/>
    </location>
</feature>
<evidence type="ECO:0000256" key="4">
    <source>
        <dbReference type="ARBA" id="ARBA00022737"/>
    </source>
</evidence>
<dbReference type="Gene3D" id="1.10.238.10">
    <property type="entry name" value="EF-hand"/>
    <property type="match status" value="1"/>
</dbReference>